<dbReference type="RefSeq" id="WP_133516909.1">
    <property type="nucleotide sequence ID" value="NZ_JAHDUW010000005.1"/>
</dbReference>
<dbReference type="GO" id="GO:0008168">
    <property type="term" value="F:methyltransferase activity"/>
    <property type="evidence" value="ECO:0007669"/>
    <property type="project" value="UniProtKB-KW"/>
</dbReference>
<evidence type="ECO:0000256" key="5">
    <source>
        <dbReference type="ARBA" id="ARBA00022833"/>
    </source>
</evidence>
<dbReference type="InterPro" id="IPR006360">
    <property type="entry name" value="Mtase_MtaA_CmuA"/>
</dbReference>
<dbReference type="EMBL" id="SNYS01000006">
    <property type="protein sequence ID" value="TDQ70087.1"/>
    <property type="molecule type" value="Genomic_DNA"/>
</dbReference>
<evidence type="ECO:0000256" key="4">
    <source>
        <dbReference type="ARBA" id="ARBA00022723"/>
    </source>
</evidence>
<evidence type="ECO:0000256" key="3">
    <source>
        <dbReference type="ARBA" id="ARBA00022679"/>
    </source>
</evidence>
<comment type="cofactor">
    <cofactor evidence="1">
        <name>Zn(2+)</name>
        <dbReference type="ChEBI" id="CHEBI:29105"/>
    </cofactor>
</comment>
<dbReference type="InterPro" id="IPR038071">
    <property type="entry name" value="UROD/MetE-like_sf"/>
</dbReference>
<dbReference type="GO" id="GO:0004853">
    <property type="term" value="F:uroporphyrinogen decarboxylase activity"/>
    <property type="evidence" value="ECO:0007669"/>
    <property type="project" value="InterPro"/>
</dbReference>
<dbReference type="Gene3D" id="3.20.20.210">
    <property type="match status" value="1"/>
</dbReference>
<proteinExistence type="predicted"/>
<dbReference type="CDD" id="cd03307">
    <property type="entry name" value="Mta_CmuA_like"/>
    <property type="match status" value="1"/>
</dbReference>
<evidence type="ECO:0000256" key="6">
    <source>
        <dbReference type="ARBA" id="ARBA00022994"/>
    </source>
</evidence>
<accession>A0A484F4L4</accession>
<dbReference type="PANTHER" id="PTHR47099">
    <property type="entry name" value="METHYLCOBAMIDE:COM METHYLTRANSFERASE MTBA"/>
    <property type="match status" value="1"/>
</dbReference>
<dbReference type="AlphaFoldDB" id="A0A484F4L4"/>
<evidence type="ECO:0000313" key="8">
    <source>
        <dbReference type="EMBL" id="TDQ70087.1"/>
    </source>
</evidence>
<comment type="caution">
    <text evidence="8">The sequence shown here is derived from an EMBL/GenBank/DDBJ whole genome shotgun (WGS) entry which is preliminary data.</text>
</comment>
<keyword evidence="4" id="KW-0479">Metal-binding</keyword>
<keyword evidence="2 8" id="KW-0489">Methyltransferase</keyword>
<dbReference type="NCBIfam" id="NF004889">
    <property type="entry name" value="PRK06252.1"/>
    <property type="match status" value="1"/>
</dbReference>
<evidence type="ECO:0000259" key="7">
    <source>
        <dbReference type="Pfam" id="PF01208"/>
    </source>
</evidence>
<dbReference type="GO" id="GO:0032259">
    <property type="term" value="P:methylation"/>
    <property type="evidence" value="ECO:0007669"/>
    <property type="project" value="UniProtKB-KW"/>
</dbReference>
<dbReference type="Pfam" id="PF01208">
    <property type="entry name" value="URO-D"/>
    <property type="match status" value="1"/>
</dbReference>
<dbReference type="GO" id="GO:0006779">
    <property type="term" value="P:porphyrin-containing compound biosynthetic process"/>
    <property type="evidence" value="ECO:0007669"/>
    <property type="project" value="InterPro"/>
</dbReference>
<evidence type="ECO:0000256" key="2">
    <source>
        <dbReference type="ARBA" id="ARBA00022603"/>
    </source>
</evidence>
<evidence type="ECO:0000256" key="1">
    <source>
        <dbReference type="ARBA" id="ARBA00001947"/>
    </source>
</evidence>
<name>A0A484F4L4_9EURY</name>
<organism evidence="8 9">
    <name type="scientific">Methanimicrococcus blatticola</name>
    <dbReference type="NCBI Taxonomy" id="91560"/>
    <lineage>
        <taxon>Archaea</taxon>
        <taxon>Methanobacteriati</taxon>
        <taxon>Methanobacteriota</taxon>
        <taxon>Stenosarchaea group</taxon>
        <taxon>Methanomicrobia</taxon>
        <taxon>Methanosarcinales</taxon>
        <taxon>Methanosarcinaceae</taxon>
        <taxon>Methanimicrococcus</taxon>
    </lineage>
</organism>
<keyword evidence="9" id="KW-1185">Reference proteome</keyword>
<gene>
    <name evidence="8" type="ORF">C7391_0422</name>
</gene>
<dbReference type="GO" id="GO:0006730">
    <property type="term" value="P:one-carbon metabolic process"/>
    <property type="evidence" value="ECO:0007669"/>
    <property type="project" value="InterPro"/>
</dbReference>
<keyword evidence="6" id="KW-0484">Methanogenesis</keyword>
<dbReference type="GO" id="GO:0015948">
    <property type="term" value="P:methanogenesis"/>
    <property type="evidence" value="ECO:0007669"/>
    <property type="project" value="UniProtKB-KW"/>
</dbReference>
<dbReference type="InterPro" id="IPR000257">
    <property type="entry name" value="Uroporphyrinogen_deCOase"/>
</dbReference>
<protein>
    <submittedName>
        <fullName evidence="8">Methanol-specific methylcobalamin: coenzyme M methyltransferase</fullName>
    </submittedName>
</protein>
<sequence>MTLKENLLKALNGEAVEKTPCVSVTQTGTVELMDAVNAPWPESQSDAKMMADLAIAAHEIAGLEAVRVPYCLTVLAEAMGCEINMGTKNRQPSVIAHPYEKPEMLDAATKPDLKSAGRIPAVIEAIKDIRARIGPDVPIIGGMEGPITLASDLVSVKSYMKWSIKNPDALAKANAFANEAAIEYANLMVEAGADVICIADPVSSPDLMSPQDFHDKLMGTITEFADKVNAPVVLHVCGNVTAILDYMADCHCKGLSVEEKVEDVKGAVEKTKGRAVMVGNVSSPFVLLSGDEAKVTEAVNHALDAGVAVLAPGCGIAPMTPTANIKAMVAARDKYFQ</sequence>
<dbReference type="Proteomes" id="UP000294855">
    <property type="component" value="Unassembled WGS sequence"/>
</dbReference>
<dbReference type="InterPro" id="IPR052024">
    <property type="entry name" value="Methanogen_methyltrans"/>
</dbReference>
<reference evidence="8 9" key="1">
    <citation type="submission" date="2019-03" db="EMBL/GenBank/DDBJ databases">
        <title>Genomic Encyclopedia of Type Strains, Phase IV (KMG-IV): sequencing the most valuable type-strain genomes for metagenomic binning, comparative biology and taxonomic classification.</title>
        <authorList>
            <person name="Goeker M."/>
        </authorList>
    </citation>
    <scope>NUCLEOTIDE SEQUENCE [LARGE SCALE GENOMIC DNA]</scope>
    <source>
        <strain evidence="8 9">DSM 13328</strain>
    </source>
</reference>
<keyword evidence="3 8" id="KW-0808">Transferase</keyword>
<dbReference type="NCBIfam" id="NF040654">
    <property type="entry name" value="MtaA_Meth"/>
    <property type="match status" value="1"/>
</dbReference>
<dbReference type="NCBIfam" id="TIGR01463">
    <property type="entry name" value="mtaA_cmuA"/>
    <property type="match status" value="1"/>
</dbReference>
<dbReference type="SUPFAM" id="SSF51726">
    <property type="entry name" value="UROD/MetE-like"/>
    <property type="match status" value="1"/>
</dbReference>
<evidence type="ECO:0000313" key="9">
    <source>
        <dbReference type="Proteomes" id="UP000294855"/>
    </source>
</evidence>
<dbReference type="GO" id="GO:0046872">
    <property type="term" value="F:metal ion binding"/>
    <property type="evidence" value="ECO:0007669"/>
    <property type="project" value="UniProtKB-KW"/>
</dbReference>
<feature type="domain" description="Uroporphyrinogen decarboxylase (URO-D)" evidence="7">
    <location>
        <begin position="3"/>
        <end position="335"/>
    </location>
</feature>
<keyword evidence="5" id="KW-0862">Zinc</keyword>
<dbReference type="PANTHER" id="PTHR47099:SF1">
    <property type="entry name" value="METHYLCOBAMIDE:COM METHYLTRANSFERASE MTBA"/>
    <property type="match status" value="1"/>
</dbReference>